<reference evidence="3" key="1">
    <citation type="journal article" date="2020" name="Stud. Mycol.">
        <title>101 Dothideomycetes genomes: a test case for predicting lifestyles and emergence of pathogens.</title>
        <authorList>
            <person name="Haridas S."/>
            <person name="Albert R."/>
            <person name="Binder M."/>
            <person name="Bloem J."/>
            <person name="Labutti K."/>
            <person name="Salamov A."/>
            <person name="Andreopoulos B."/>
            <person name="Baker S."/>
            <person name="Barry K."/>
            <person name="Bills G."/>
            <person name="Bluhm B."/>
            <person name="Cannon C."/>
            <person name="Castanera R."/>
            <person name="Culley D."/>
            <person name="Daum C."/>
            <person name="Ezra D."/>
            <person name="Gonzalez J."/>
            <person name="Henrissat B."/>
            <person name="Kuo A."/>
            <person name="Liang C."/>
            <person name="Lipzen A."/>
            <person name="Lutzoni F."/>
            <person name="Magnuson J."/>
            <person name="Mondo S."/>
            <person name="Nolan M."/>
            <person name="Ohm R."/>
            <person name="Pangilinan J."/>
            <person name="Park H.-J."/>
            <person name="Ramirez L."/>
            <person name="Alfaro M."/>
            <person name="Sun H."/>
            <person name="Tritt A."/>
            <person name="Yoshinaga Y."/>
            <person name="Zwiers L.-H."/>
            <person name="Turgeon B."/>
            <person name="Goodwin S."/>
            <person name="Spatafora J."/>
            <person name="Crous P."/>
            <person name="Grigoriev I."/>
        </authorList>
    </citation>
    <scope>NUCLEOTIDE SEQUENCE</scope>
    <source>
        <strain evidence="3">CBS 130266</strain>
    </source>
</reference>
<dbReference type="OrthoDB" id="10003767at2759"/>
<dbReference type="EMBL" id="MU007056">
    <property type="protein sequence ID" value="KAF2428065.1"/>
    <property type="molecule type" value="Genomic_DNA"/>
</dbReference>
<sequence>MQLSSGIRVCLKVPTVGQEGRWGSNSAQALRSEALTMQYIRTHSSFPVPKVHGFDTTFANEIQAPFILIGFILGSSVEDTFNKWVEEGVYEQKSANLLESLANCMANLGELRFSKIGMLEFLDPSGEPETFGPYGTSKELFSARFRILNKQVWTDEYEGMYEILELCFSCLPASSDGSTTGAESFGICHPDLAFQNIFCDDEGNITGIIDWDGVYVGPLYMGCYSFPLWLREDWQRDYIWPYGDPFLSPDELAESRAVYSSAMRKFMSTHDSWLYPDKSLYLMALYDILAVPGGKHACRSYMRKLFQLVLPTVDPESFFSRLANVEGDETDHGWIVTNYVDAKEYLVERITRLYQCNQKSSASTPGLIQGELGRKPLANMATPTPYYAPPRSCRDPAHNNRSAHDDRSSRSGHMIGHEATTHSPSLAIKLKEKHQDGLVVKDDQDDQDSSKHDEENSEDSWVSSDMEPSVGQEDLDAEYNARCSAELADSPQLGAKGRSPTHSPPKLGVMRSDYMNPSAWLGSKS</sequence>
<dbReference type="InterPro" id="IPR002575">
    <property type="entry name" value="Aminoglycoside_PTrfase"/>
</dbReference>
<name>A0A9P4TX21_9PEZI</name>
<dbReference type="Gene3D" id="3.90.1200.10">
    <property type="match status" value="1"/>
</dbReference>
<accession>A0A9P4TX21</accession>
<evidence type="ECO:0000259" key="2">
    <source>
        <dbReference type="Pfam" id="PF01636"/>
    </source>
</evidence>
<dbReference type="PANTHER" id="PTHR21310">
    <property type="entry name" value="AMINOGLYCOSIDE PHOSPHOTRANSFERASE-RELATED-RELATED"/>
    <property type="match status" value="1"/>
</dbReference>
<dbReference type="InterPro" id="IPR011009">
    <property type="entry name" value="Kinase-like_dom_sf"/>
</dbReference>
<feature type="domain" description="Aminoglycoside phosphotransferase" evidence="2">
    <location>
        <begin position="26"/>
        <end position="220"/>
    </location>
</feature>
<dbReference type="PANTHER" id="PTHR21310:SF51">
    <property type="entry name" value="AMINOGLYCOSIDE PHOSPHOTRANSFERASE DOMAIN-CONTAINING PROTEIN"/>
    <property type="match status" value="1"/>
</dbReference>
<comment type="caution">
    <text evidence="3">The sequence shown here is derived from an EMBL/GenBank/DDBJ whole genome shotgun (WGS) entry which is preliminary data.</text>
</comment>
<gene>
    <name evidence="3" type="ORF">EJ08DRAFT_615439</name>
</gene>
<feature type="region of interest" description="Disordered" evidence="1">
    <location>
        <begin position="441"/>
        <end position="525"/>
    </location>
</feature>
<dbReference type="AlphaFoldDB" id="A0A9P4TX21"/>
<organism evidence="3 4">
    <name type="scientific">Tothia fuscella</name>
    <dbReference type="NCBI Taxonomy" id="1048955"/>
    <lineage>
        <taxon>Eukaryota</taxon>
        <taxon>Fungi</taxon>
        <taxon>Dikarya</taxon>
        <taxon>Ascomycota</taxon>
        <taxon>Pezizomycotina</taxon>
        <taxon>Dothideomycetes</taxon>
        <taxon>Pleosporomycetidae</taxon>
        <taxon>Venturiales</taxon>
        <taxon>Cylindrosympodiaceae</taxon>
        <taxon>Tothia</taxon>
    </lineage>
</organism>
<dbReference type="Pfam" id="PF01636">
    <property type="entry name" value="APH"/>
    <property type="match status" value="1"/>
</dbReference>
<evidence type="ECO:0000313" key="3">
    <source>
        <dbReference type="EMBL" id="KAF2428065.1"/>
    </source>
</evidence>
<proteinExistence type="predicted"/>
<evidence type="ECO:0000313" key="4">
    <source>
        <dbReference type="Proteomes" id="UP000800235"/>
    </source>
</evidence>
<feature type="region of interest" description="Disordered" evidence="1">
    <location>
        <begin position="379"/>
        <end position="424"/>
    </location>
</feature>
<dbReference type="InterPro" id="IPR051678">
    <property type="entry name" value="AGP_Transferase"/>
</dbReference>
<feature type="compositionally biased region" description="Basic and acidic residues" evidence="1">
    <location>
        <begin position="392"/>
        <end position="420"/>
    </location>
</feature>
<feature type="compositionally biased region" description="Basic and acidic residues" evidence="1">
    <location>
        <begin position="441"/>
        <end position="454"/>
    </location>
</feature>
<keyword evidence="4" id="KW-1185">Reference proteome</keyword>
<dbReference type="SUPFAM" id="SSF56112">
    <property type="entry name" value="Protein kinase-like (PK-like)"/>
    <property type="match status" value="1"/>
</dbReference>
<dbReference type="Proteomes" id="UP000800235">
    <property type="component" value="Unassembled WGS sequence"/>
</dbReference>
<evidence type="ECO:0000256" key="1">
    <source>
        <dbReference type="SAM" id="MobiDB-lite"/>
    </source>
</evidence>
<protein>
    <recommendedName>
        <fullName evidence="2">Aminoglycoside phosphotransferase domain-containing protein</fullName>
    </recommendedName>
</protein>